<protein>
    <submittedName>
        <fullName evidence="1">Uncharacterized protein</fullName>
    </submittedName>
</protein>
<dbReference type="RefSeq" id="WP_120274502.1">
    <property type="nucleotide sequence ID" value="NZ_RAPN01000002.1"/>
</dbReference>
<evidence type="ECO:0000313" key="2">
    <source>
        <dbReference type="Proteomes" id="UP000283387"/>
    </source>
</evidence>
<gene>
    <name evidence="1" type="ORF">BC643_3479</name>
</gene>
<organism evidence="1 2">
    <name type="scientific">Mangrovibacterium diazotrophicum</name>
    <dbReference type="NCBI Taxonomy" id="1261403"/>
    <lineage>
        <taxon>Bacteria</taxon>
        <taxon>Pseudomonadati</taxon>
        <taxon>Bacteroidota</taxon>
        <taxon>Bacteroidia</taxon>
        <taxon>Marinilabiliales</taxon>
        <taxon>Prolixibacteraceae</taxon>
        <taxon>Mangrovibacterium</taxon>
    </lineage>
</organism>
<dbReference type="EMBL" id="RAPN01000002">
    <property type="protein sequence ID" value="RKD88333.1"/>
    <property type="molecule type" value="Genomic_DNA"/>
</dbReference>
<accession>A0A419VYL5</accession>
<sequence length="254" mass="29781">MEENNNLKKIQEAIESLPDNFSILEEQIDVELQMEYFEFTKDKDNNQGIDDFEAAEQQLYDPDIEDTEKKRLLVRLAGHDKVEAFRIIERFQAQAEGMMRNWAILAIQESRMILQSSLLDEQQVFISTGLGGKGQNIRYFITLLNQDTEVDFTDTQKKLISTEFQYFLNKSEGELEEMNFVKGFATGLFLFPLKKNLQDIFKSFIDECNQYGNFLREDVIITNVKQLSLDEIKTFLKQEEEESEQEDENDTEED</sequence>
<reference evidence="1 2" key="1">
    <citation type="submission" date="2018-09" db="EMBL/GenBank/DDBJ databases">
        <title>Genomic Encyclopedia of Archaeal and Bacterial Type Strains, Phase II (KMG-II): from individual species to whole genera.</title>
        <authorList>
            <person name="Goeker M."/>
        </authorList>
    </citation>
    <scope>NUCLEOTIDE SEQUENCE [LARGE SCALE GENOMIC DNA]</scope>
    <source>
        <strain evidence="1 2">DSM 27148</strain>
    </source>
</reference>
<dbReference type="Proteomes" id="UP000283387">
    <property type="component" value="Unassembled WGS sequence"/>
</dbReference>
<comment type="caution">
    <text evidence="1">The sequence shown here is derived from an EMBL/GenBank/DDBJ whole genome shotgun (WGS) entry which is preliminary data.</text>
</comment>
<name>A0A419VYL5_9BACT</name>
<dbReference type="OrthoDB" id="1114613at2"/>
<proteinExistence type="predicted"/>
<keyword evidence="2" id="KW-1185">Reference proteome</keyword>
<dbReference type="AlphaFoldDB" id="A0A419VYL5"/>
<evidence type="ECO:0000313" key="1">
    <source>
        <dbReference type="EMBL" id="RKD88333.1"/>
    </source>
</evidence>